<name>A0ABS5BI10_9MOLU</name>
<keyword evidence="1" id="KW-0812">Transmembrane</keyword>
<gene>
    <name evidence="2" type="ORF">FEF22_000245</name>
</gene>
<feature type="transmembrane region" description="Helical" evidence="1">
    <location>
        <begin position="44"/>
        <end position="64"/>
    </location>
</feature>
<keyword evidence="1" id="KW-0472">Membrane</keyword>
<keyword evidence="1" id="KW-1133">Transmembrane helix</keyword>
<keyword evidence="3" id="KW-1185">Reference proteome</keyword>
<comment type="caution">
    <text evidence="2">The sequence shown here is derived from an EMBL/GenBank/DDBJ whole genome shotgun (WGS) entry which is preliminary data.</text>
</comment>
<proteinExistence type="predicted"/>
<organism evidence="2 3">
    <name type="scientific">Texas Phoenix palm phytoplasma</name>
    <dbReference type="NCBI Taxonomy" id="176709"/>
    <lineage>
        <taxon>Bacteria</taxon>
        <taxon>Bacillati</taxon>
        <taxon>Mycoplasmatota</taxon>
        <taxon>Mollicutes</taxon>
        <taxon>Acholeplasmatales</taxon>
        <taxon>Acholeplasmataceae</taxon>
        <taxon>Candidatus Phytoplasma</taxon>
        <taxon>16SrIV (Coconut lethal yellows group)</taxon>
    </lineage>
</organism>
<evidence type="ECO:0000256" key="1">
    <source>
        <dbReference type="SAM" id="Phobius"/>
    </source>
</evidence>
<reference evidence="2" key="1">
    <citation type="submission" date="2019-10" db="EMBL/GenBank/DDBJ databases">
        <title>Whole Genome Sequencing and Characterization of Texas Phoenix Palm Decline Phytoplasma Belongs to Lethal Yellowing (16SrIV) Group.</title>
        <authorList>
            <person name="Bao M."/>
        </authorList>
    </citation>
    <scope>NUCLEOTIDE SEQUENCE [LARGE SCALE GENOMIC DNA]</scope>
    <source>
        <strain evidence="2">ACPD</strain>
    </source>
</reference>
<dbReference type="RefSeq" id="WP_138107788.1">
    <property type="nucleotide sequence ID" value="NZ_VBRA02000003.1"/>
</dbReference>
<evidence type="ECO:0000313" key="2">
    <source>
        <dbReference type="EMBL" id="MBP3059220.1"/>
    </source>
</evidence>
<protein>
    <submittedName>
        <fullName evidence="2">Uncharacterized protein</fullName>
    </submittedName>
</protein>
<sequence length="65" mass="7651">MLGNLLVRWCGGLNCDNSVLKTVKCNNSIPIQIQLGLPNLFLKFKIFIIYIFNYNIYLFLFKFFI</sequence>
<evidence type="ECO:0000313" key="3">
    <source>
        <dbReference type="Proteomes" id="UP001192346"/>
    </source>
</evidence>
<dbReference type="EMBL" id="VBRA02000003">
    <property type="protein sequence ID" value="MBP3059220.1"/>
    <property type="molecule type" value="Genomic_DNA"/>
</dbReference>
<dbReference type="Proteomes" id="UP001192346">
    <property type="component" value="Unassembled WGS sequence"/>
</dbReference>
<accession>A0ABS5BI10</accession>